<reference evidence="3" key="1">
    <citation type="submission" date="2016-09" db="EMBL/GenBank/DDBJ databases">
        <authorList>
            <person name="Wibberg D."/>
        </authorList>
    </citation>
    <scope>NUCLEOTIDE SEQUENCE [LARGE SCALE GENOMIC DNA]</scope>
</reference>
<name>A0A1M4MZP0_9RHOB</name>
<dbReference type="InterPro" id="IPR032710">
    <property type="entry name" value="NTF2-like_dom_sf"/>
</dbReference>
<evidence type="ECO:0000313" key="2">
    <source>
        <dbReference type="EMBL" id="SCM67267.1"/>
    </source>
</evidence>
<proteinExistence type="predicted"/>
<dbReference type="RefSeq" id="WP_072705916.1">
    <property type="nucleotide sequence ID" value="NZ_FMJB01000046.1"/>
</dbReference>
<protein>
    <recommendedName>
        <fullName evidence="4">SnoaL-like domain-containing protein</fullName>
    </recommendedName>
</protein>
<feature type="compositionally biased region" description="Basic and acidic residues" evidence="1">
    <location>
        <begin position="1"/>
        <end position="10"/>
    </location>
</feature>
<evidence type="ECO:0008006" key="4">
    <source>
        <dbReference type="Google" id="ProtNLM"/>
    </source>
</evidence>
<evidence type="ECO:0000256" key="1">
    <source>
        <dbReference type="SAM" id="MobiDB-lite"/>
    </source>
</evidence>
<feature type="region of interest" description="Disordered" evidence="1">
    <location>
        <begin position="1"/>
        <end position="20"/>
    </location>
</feature>
<keyword evidence="3" id="KW-1185">Reference proteome</keyword>
<dbReference type="Gene3D" id="3.10.450.50">
    <property type="match status" value="1"/>
</dbReference>
<dbReference type="SUPFAM" id="SSF54427">
    <property type="entry name" value="NTF2-like"/>
    <property type="match status" value="1"/>
</dbReference>
<dbReference type="AlphaFoldDB" id="A0A1M4MZP0"/>
<organism evidence="2 3">
    <name type="scientific">Donghicola eburneus</name>
    <dbReference type="NCBI Taxonomy" id="393278"/>
    <lineage>
        <taxon>Bacteria</taxon>
        <taxon>Pseudomonadati</taxon>
        <taxon>Pseudomonadota</taxon>
        <taxon>Alphaproteobacteria</taxon>
        <taxon>Rhodobacterales</taxon>
        <taxon>Roseobacteraceae</taxon>
        <taxon>Donghicola</taxon>
    </lineage>
</organism>
<accession>A0A1M4MZP0</accession>
<evidence type="ECO:0000313" key="3">
    <source>
        <dbReference type="Proteomes" id="UP000184085"/>
    </source>
</evidence>
<dbReference type="EMBL" id="FMJB01000046">
    <property type="protein sequence ID" value="SCM67267.1"/>
    <property type="molecule type" value="Genomic_DNA"/>
</dbReference>
<sequence>MTGEQDERSEPSAQNPIFGTHIGPERAQAFFTAFGAVIEPGEFKISDTSGKPFVSDWALTTRFAQGKLVDYHFYEDTAALADAMRAS</sequence>
<gene>
    <name evidence="2" type="ORF">KARMA_1465</name>
</gene>
<dbReference type="Proteomes" id="UP000184085">
    <property type="component" value="Unassembled WGS sequence"/>
</dbReference>